<dbReference type="PROSITE" id="PS00710">
    <property type="entry name" value="PGM_PMM"/>
    <property type="match status" value="1"/>
</dbReference>
<dbReference type="GO" id="GO:0008966">
    <property type="term" value="F:phosphoglucosamine mutase activity"/>
    <property type="evidence" value="ECO:0007669"/>
    <property type="project" value="UniProtKB-UniRule"/>
</dbReference>
<dbReference type="PRINTS" id="PR00509">
    <property type="entry name" value="PGMPMM"/>
</dbReference>
<evidence type="ECO:0000256" key="4">
    <source>
        <dbReference type="ARBA" id="ARBA00022842"/>
    </source>
</evidence>
<dbReference type="Gene3D" id="3.40.120.10">
    <property type="entry name" value="Alpha-D-Glucose-1,6-Bisphosphate, subunit A, domain 3"/>
    <property type="match status" value="3"/>
</dbReference>
<feature type="domain" description="Alpha-D-phosphohexomutase C-terminal" evidence="9">
    <location>
        <begin position="377"/>
        <end position="443"/>
    </location>
</feature>
<dbReference type="RefSeq" id="WP_232593597.1">
    <property type="nucleotide sequence ID" value="NZ_BSPD01000062.1"/>
</dbReference>
<gene>
    <name evidence="6 13" type="primary">glmM</name>
    <name evidence="13" type="ORF">GCM10007877_25840</name>
</gene>
<dbReference type="Pfam" id="PF02878">
    <property type="entry name" value="PGM_PMM_I"/>
    <property type="match status" value="1"/>
</dbReference>
<feature type="binding site" evidence="6">
    <location>
        <position position="249"/>
    </location>
    <ligand>
        <name>Mg(2+)</name>
        <dbReference type="ChEBI" id="CHEBI:18420"/>
    </ligand>
</feature>
<dbReference type="EC" id="5.4.2.10" evidence="6 8"/>
<dbReference type="NCBIfam" id="NF008139">
    <property type="entry name" value="PRK10887.1"/>
    <property type="match status" value="1"/>
</dbReference>
<comment type="catalytic activity">
    <reaction evidence="6 8">
        <text>alpha-D-glucosamine 1-phosphate = D-glucosamine 6-phosphate</text>
        <dbReference type="Rhea" id="RHEA:23424"/>
        <dbReference type="ChEBI" id="CHEBI:58516"/>
        <dbReference type="ChEBI" id="CHEBI:58725"/>
        <dbReference type="EC" id="5.4.2.10"/>
    </reaction>
</comment>
<comment type="function">
    <text evidence="6 8">Catalyzes the conversion of glucosamine-6-phosphate to glucosamine-1-phosphate.</text>
</comment>
<evidence type="ECO:0000256" key="1">
    <source>
        <dbReference type="ARBA" id="ARBA00010231"/>
    </source>
</evidence>
<evidence type="ECO:0000256" key="5">
    <source>
        <dbReference type="ARBA" id="ARBA00023235"/>
    </source>
</evidence>
<dbReference type="GO" id="GO:0009252">
    <property type="term" value="P:peptidoglycan biosynthetic process"/>
    <property type="evidence" value="ECO:0007669"/>
    <property type="project" value="UniProtKB-ARBA"/>
</dbReference>
<feature type="binding site" evidence="6">
    <location>
        <position position="247"/>
    </location>
    <ligand>
        <name>Mg(2+)</name>
        <dbReference type="ChEBI" id="CHEBI:18420"/>
    </ligand>
</feature>
<dbReference type="InterPro" id="IPR036900">
    <property type="entry name" value="A-D-PHexomutase_C_sf"/>
</dbReference>
<keyword evidence="5 6" id="KW-0413">Isomerase</keyword>
<evidence type="ECO:0000259" key="10">
    <source>
        <dbReference type="Pfam" id="PF02878"/>
    </source>
</evidence>
<dbReference type="SUPFAM" id="SSF55957">
    <property type="entry name" value="Phosphoglucomutase, C-terminal domain"/>
    <property type="match status" value="1"/>
</dbReference>
<keyword evidence="2 6" id="KW-0597">Phosphoprotein</keyword>
<dbReference type="InterPro" id="IPR006352">
    <property type="entry name" value="GlmM_bact"/>
</dbReference>
<accession>A0AA37T4T7</accession>
<comment type="PTM">
    <text evidence="6">Activated by phosphorylation.</text>
</comment>
<dbReference type="EMBL" id="BSPD01000062">
    <property type="protein sequence ID" value="GLS26865.1"/>
    <property type="molecule type" value="Genomic_DNA"/>
</dbReference>
<dbReference type="PANTHER" id="PTHR42946">
    <property type="entry name" value="PHOSPHOHEXOSE MUTASE"/>
    <property type="match status" value="1"/>
</dbReference>
<comment type="caution">
    <text evidence="13">The sequence shown here is derived from an EMBL/GenBank/DDBJ whole genome shotgun (WGS) entry which is preliminary data.</text>
</comment>
<dbReference type="FunFam" id="3.30.310.50:FF:000001">
    <property type="entry name" value="Phosphoglucosamine mutase"/>
    <property type="match status" value="1"/>
</dbReference>
<keyword evidence="3 6" id="KW-0479">Metal-binding</keyword>
<dbReference type="InterPro" id="IPR005844">
    <property type="entry name" value="A-D-PHexomutase_a/b/a-I"/>
</dbReference>
<feature type="domain" description="Alpha-D-phosphohexomutase alpha/beta/alpha" evidence="11">
    <location>
        <begin position="162"/>
        <end position="258"/>
    </location>
</feature>
<comment type="similarity">
    <text evidence="1 6 7">Belongs to the phosphohexose mutase family.</text>
</comment>
<dbReference type="FunFam" id="3.40.120.10:FF:000003">
    <property type="entry name" value="Phosphoglucosamine mutase"/>
    <property type="match status" value="1"/>
</dbReference>
<sequence length="450" mass="48684">MANKKVYFGTDGIRGKVGDKVINPEFMLRLGWAVGQVLAEEAVCEGGPRLILIGKDTRISGYMFESALQAGLISAGVDVGLLGPMPTPAIAYLTRTFQARAGIVISASHNPYFDNGVKFFNSMGGKLDDQLELAIERKLEESLTTVQSLGKARRINDAPGRYIEFCKGTLPIGFSLAGMKLVIDCANGATYHVAPSIFRELGADVVVMADQPDGLNINKECGSTHPTRLQARVIEERAGLGIAFDGDGDRVLMVDHKGELVDGDELLYIIAAFYKTLRGDCSGVVGTQMSNLGLELALGELNIPMVRAKVGDRYVIEAMSKNNWNIGGESSGHIICREVSTTGDGIVSALQVLRALVENGQSLHRAKQSMRKMPQTMINVRIKERVDIHSFQSVQAAVNSAEEQMGRKGRVLLRPSGTEPLIRVMVEGEDQILVREIAQSLADVVEKAVA</sequence>
<dbReference type="SUPFAM" id="SSF53738">
    <property type="entry name" value="Phosphoglucomutase, first 3 domains"/>
    <property type="match status" value="3"/>
</dbReference>
<dbReference type="PANTHER" id="PTHR42946:SF1">
    <property type="entry name" value="PHOSPHOGLUCOMUTASE (ALPHA-D-GLUCOSE-1,6-BISPHOSPHATE-DEPENDENT)"/>
    <property type="match status" value="1"/>
</dbReference>
<evidence type="ECO:0000259" key="11">
    <source>
        <dbReference type="Pfam" id="PF02879"/>
    </source>
</evidence>
<dbReference type="InterPro" id="IPR005843">
    <property type="entry name" value="A-D-PHexomutase_C"/>
</dbReference>
<dbReference type="CDD" id="cd05802">
    <property type="entry name" value="GlmM"/>
    <property type="match status" value="1"/>
</dbReference>
<dbReference type="AlphaFoldDB" id="A0AA37T4T7"/>
<protein>
    <recommendedName>
        <fullName evidence="6 8">Phosphoglucosamine mutase</fullName>
        <ecNumber evidence="6 8">5.4.2.10</ecNumber>
    </recommendedName>
</protein>
<dbReference type="GO" id="GO:0004615">
    <property type="term" value="F:phosphomannomutase activity"/>
    <property type="evidence" value="ECO:0007669"/>
    <property type="project" value="TreeGrafter"/>
</dbReference>
<evidence type="ECO:0000256" key="7">
    <source>
        <dbReference type="RuleBase" id="RU004326"/>
    </source>
</evidence>
<dbReference type="GO" id="GO:0000287">
    <property type="term" value="F:magnesium ion binding"/>
    <property type="evidence" value="ECO:0007669"/>
    <property type="project" value="UniProtKB-UniRule"/>
</dbReference>
<keyword evidence="4 6" id="KW-0460">Magnesium</keyword>
<keyword evidence="14" id="KW-1185">Reference proteome</keyword>
<proteinExistence type="inferred from homology"/>
<dbReference type="InterPro" id="IPR016066">
    <property type="entry name" value="A-D-PHexomutase_CS"/>
</dbReference>
<dbReference type="FunFam" id="3.40.120.10:FF:000001">
    <property type="entry name" value="Phosphoglucosamine mutase"/>
    <property type="match status" value="1"/>
</dbReference>
<feature type="binding site" evidence="6">
    <location>
        <position position="245"/>
    </location>
    <ligand>
        <name>Mg(2+)</name>
        <dbReference type="ChEBI" id="CHEBI:18420"/>
    </ligand>
</feature>
<evidence type="ECO:0000259" key="12">
    <source>
        <dbReference type="Pfam" id="PF02880"/>
    </source>
</evidence>
<dbReference type="Gene3D" id="3.30.310.50">
    <property type="entry name" value="Alpha-D-phosphohexomutase, C-terminal domain"/>
    <property type="match status" value="1"/>
</dbReference>
<dbReference type="InterPro" id="IPR050060">
    <property type="entry name" value="Phosphoglucosamine_mutase"/>
</dbReference>
<feature type="modified residue" description="Phosphoserine" evidence="6">
    <location>
        <position position="108"/>
    </location>
</feature>
<dbReference type="InterPro" id="IPR005841">
    <property type="entry name" value="Alpha-D-phosphohexomutase_SF"/>
</dbReference>
<dbReference type="Pfam" id="PF02880">
    <property type="entry name" value="PGM_PMM_III"/>
    <property type="match status" value="1"/>
</dbReference>
<dbReference type="InterPro" id="IPR005845">
    <property type="entry name" value="A-D-PHexomutase_a/b/a-II"/>
</dbReference>
<evidence type="ECO:0000313" key="14">
    <source>
        <dbReference type="Proteomes" id="UP001156870"/>
    </source>
</evidence>
<name>A0AA37T4T7_9GAMM</name>
<organism evidence="13 14">
    <name type="scientific">Marinibactrum halimedae</name>
    <dbReference type="NCBI Taxonomy" id="1444977"/>
    <lineage>
        <taxon>Bacteria</taxon>
        <taxon>Pseudomonadati</taxon>
        <taxon>Pseudomonadota</taxon>
        <taxon>Gammaproteobacteria</taxon>
        <taxon>Cellvibrionales</taxon>
        <taxon>Cellvibrionaceae</taxon>
        <taxon>Marinibactrum</taxon>
    </lineage>
</organism>
<dbReference type="GO" id="GO:0006048">
    <property type="term" value="P:UDP-N-acetylglucosamine biosynthetic process"/>
    <property type="evidence" value="ECO:0007669"/>
    <property type="project" value="TreeGrafter"/>
</dbReference>
<dbReference type="InterPro" id="IPR005846">
    <property type="entry name" value="A-D-PHexomutase_a/b/a-III"/>
</dbReference>
<comment type="cofactor">
    <cofactor evidence="6">
        <name>Mg(2+)</name>
        <dbReference type="ChEBI" id="CHEBI:18420"/>
    </cofactor>
    <text evidence="6">Binds 1 Mg(2+) ion per subunit.</text>
</comment>
<evidence type="ECO:0000259" key="9">
    <source>
        <dbReference type="Pfam" id="PF00408"/>
    </source>
</evidence>
<evidence type="ECO:0000256" key="6">
    <source>
        <dbReference type="HAMAP-Rule" id="MF_01554"/>
    </source>
</evidence>
<evidence type="ECO:0000256" key="2">
    <source>
        <dbReference type="ARBA" id="ARBA00022553"/>
    </source>
</evidence>
<evidence type="ECO:0000256" key="3">
    <source>
        <dbReference type="ARBA" id="ARBA00022723"/>
    </source>
</evidence>
<feature type="binding site" description="via phosphate group" evidence="6">
    <location>
        <position position="108"/>
    </location>
    <ligand>
        <name>Mg(2+)</name>
        <dbReference type="ChEBI" id="CHEBI:18420"/>
    </ligand>
</feature>
<dbReference type="Proteomes" id="UP001156870">
    <property type="component" value="Unassembled WGS sequence"/>
</dbReference>
<dbReference type="GO" id="GO:0005975">
    <property type="term" value="P:carbohydrate metabolic process"/>
    <property type="evidence" value="ECO:0007669"/>
    <property type="project" value="InterPro"/>
</dbReference>
<dbReference type="NCBIfam" id="TIGR01455">
    <property type="entry name" value="glmM"/>
    <property type="match status" value="1"/>
</dbReference>
<evidence type="ECO:0000256" key="8">
    <source>
        <dbReference type="RuleBase" id="RU004327"/>
    </source>
</evidence>
<dbReference type="HAMAP" id="MF_01554_B">
    <property type="entry name" value="GlmM_B"/>
    <property type="match status" value="1"/>
</dbReference>
<feature type="active site" description="Phosphoserine intermediate" evidence="6">
    <location>
        <position position="108"/>
    </location>
</feature>
<feature type="domain" description="Alpha-D-phosphohexomutase alpha/beta/alpha" evidence="10">
    <location>
        <begin position="6"/>
        <end position="141"/>
    </location>
</feature>
<feature type="domain" description="Alpha-D-phosphohexomutase alpha/beta/alpha" evidence="12">
    <location>
        <begin position="262"/>
        <end position="369"/>
    </location>
</feature>
<evidence type="ECO:0000313" key="13">
    <source>
        <dbReference type="EMBL" id="GLS26865.1"/>
    </source>
</evidence>
<reference evidence="13 14" key="1">
    <citation type="journal article" date="2014" name="Int. J. Syst. Evol. Microbiol.">
        <title>Complete genome sequence of Corynebacterium casei LMG S-19264T (=DSM 44701T), isolated from a smear-ripened cheese.</title>
        <authorList>
            <consortium name="US DOE Joint Genome Institute (JGI-PGF)"/>
            <person name="Walter F."/>
            <person name="Albersmeier A."/>
            <person name="Kalinowski J."/>
            <person name="Ruckert C."/>
        </authorList>
    </citation>
    <scope>NUCLEOTIDE SEQUENCE [LARGE SCALE GENOMIC DNA]</scope>
    <source>
        <strain evidence="13 14">NBRC 110095</strain>
    </source>
</reference>
<dbReference type="GO" id="GO:0005829">
    <property type="term" value="C:cytosol"/>
    <property type="evidence" value="ECO:0007669"/>
    <property type="project" value="TreeGrafter"/>
</dbReference>
<dbReference type="Pfam" id="PF02879">
    <property type="entry name" value="PGM_PMM_II"/>
    <property type="match status" value="1"/>
</dbReference>
<dbReference type="Pfam" id="PF00408">
    <property type="entry name" value="PGM_PMM_IV"/>
    <property type="match status" value="1"/>
</dbReference>
<dbReference type="InterPro" id="IPR016055">
    <property type="entry name" value="A-D-PHexomutase_a/b/a-I/II/III"/>
</dbReference>